<name>A0A4D4J283_9PSEU</name>
<gene>
    <name evidence="3" type="ORF">GTS_03620</name>
</gene>
<evidence type="ECO:0000256" key="2">
    <source>
        <dbReference type="SAM" id="Phobius"/>
    </source>
</evidence>
<evidence type="ECO:0000313" key="3">
    <source>
        <dbReference type="EMBL" id="GDY28729.1"/>
    </source>
</evidence>
<dbReference type="Proteomes" id="UP000298860">
    <property type="component" value="Unassembled WGS sequence"/>
</dbReference>
<feature type="transmembrane region" description="Helical" evidence="2">
    <location>
        <begin position="302"/>
        <end position="326"/>
    </location>
</feature>
<feature type="transmembrane region" description="Helical" evidence="2">
    <location>
        <begin position="403"/>
        <end position="430"/>
    </location>
</feature>
<feature type="transmembrane region" description="Helical" evidence="2">
    <location>
        <begin position="256"/>
        <end position="275"/>
    </location>
</feature>
<dbReference type="AlphaFoldDB" id="A0A4D4J283"/>
<comment type="caution">
    <text evidence="3">The sequence shown here is derived from an EMBL/GenBank/DDBJ whole genome shotgun (WGS) entry which is preliminary data.</text>
</comment>
<keyword evidence="2" id="KW-1133">Transmembrane helix</keyword>
<protein>
    <recommendedName>
        <fullName evidence="5">Peptide zinc metalloprotease protein</fullName>
    </recommendedName>
</protein>
<feature type="transmembrane region" description="Helical" evidence="2">
    <location>
        <begin position="150"/>
        <end position="172"/>
    </location>
</feature>
<feature type="region of interest" description="Disordered" evidence="1">
    <location>
        <begin position="441"/>
        <end position="477"/>
    </location>
</feature>
<organism evidence="3 4">
    <name type="scientific">Gandjariella thermophila</name>
    <dbReference type="NCBI Taxonomy" id="1931992"/>
    <lineage>
        <taxon>Bacteria</taxon>
        <taxon>Bacillati</taxon>
        <taxon>Actinomycetota</taxon>
        <taxon>Actinomycetes</taxon>
        <taxon>Pseudonocardiales</taxon>
        <taxon>Pseudonocardiaceae</taxon>
        <taxon>Gandjariella</taxon>
    </lineage>
</organism>
<evidence type="ECO:0008006" key="5">
    <source>
        <dbReference type="Google" id="ProtNLM"/>
    </source>
</evidence>
<evidence type="ECO:0000256" key="1">
    <source>
        <dbReference type="SAM" id="MobiDB-lite"/>
    </source>
</evidence>
<keyword evidence="4" id="KW-1185">Reference proteome</keyword>
<evidence type="ECO:0000313" key="4">
    <source>
        <dbReference type="Proteomes" id="UP000298860"/>
    </source>
</evidence>
<dbReference type="OrthoDB" id="4640801at2"/>
<feature type="transmembrane region" description="Helical" evidence="2">
    <location>
        <begin position="184"/>
        <end position="204"/>
    </location>
</feature>
<keyword evidence="2" id="KW-0812">Transmembrane</keyword>
<feature type="transmembrane region" description="Helical" evidence="2">
    <location>
        <begin position="216"/>
        <end position="235"/>
    </location>
</feature>
<accession>A0A4D4J283</accession>
<dbReference type="RefSeq" id="WP_137811912.1">
    <property type="nucleotide sequence ID" value="NZ_BJFL01000001.1"/>
</dbReference>
<dbReference type="EMBL" id="BJFL01000001">
    <property type="protein sequence ID" value="GDY28729.1"/>
    <property type="molecule type" value="Genomic_DNA"/>
</dbReference>
<proteinExistence type="predicted"/>
<reference evidence="4" key="1">
    <citation type="submission" date="2019-04" db="EMBL/GenBank/DDBJ databases">
        <title>Draft genome sequence of Pseudonocardiaceae bacterium SL3-2-4.</title>
        <authorList>
            <person name="Ningsih F."/>
            <person name="Yokota A."/>
            <person name="Sakai Y."/>
            <person name="Nanatani K."/>
            <person name="Yabe S."/>
            <person name="Oetari A."/>
            <person name="Sjamsuridzal W."/>
        </authorList>
    </citation>
    <scope>NUCLEOTIDE SEQUENCE [LARGE SCALE GENOMIC DNA]</scope>
    <source>
        <strain evidence="4">SL3-2-4</strain>
    </source>
</reference>
<sequence length="477" mass="51507">MALDVPSVNIADRLAAPERSERERPRLAEGVELLGEYQGSGYQDARYLVSRSDQQTLLLPAIPYLVLRHVDGHRDLRQVAELVSAESGMRLGADGVRFLVEEKLAPLGLAMLGDTASAPPKANPLLALHVRHWVIPAKVVRVIGRTLAPLHMPAVVVAFLAALVTLDCWMFTSGHADAAIRQTLVDPAFLLAMTGLALASVFFHEFGHASACHYGGARPGAIGAGLYLFFPCFYTNVTDAYRLNRAGRLRTDLGGVYFNAVFIVVLGVAYLATGYPPLLVAAVLGHAEIIQQLPPLVRMDGYYILADLVGVPNLFGHVRPILRSILPGRRRPRSGRHAIDLRPGARRVVTAWVLVVVPLLFGGLVLMVVQLPSYAATAWNGALRYADMAAQAFLHREIAETVLAVFSLALLVVPWVGMGALLVQSLWRAIPALARRTRRRRSAPGRSGVVGSQAGVPAEPARAGVPAERSRHARSPG</sequence>
<keyword evidence="2" id="KW-0472">Membrane</keyword>
<feature type="transmembrane region" description="Helical" evidence="2">
    <location>
        <begin position="347"/>
        <end position="369"/>
    </location>
</feature>